<dbReference type="PROSITE" id="PS00135">
    <property type="entry name" value="TRYPSIN_SER"/>
    <property type="match status" value="1"/>
</dbReference>
<dbReference type="OrthoDB" id="9028152at2759"/>
<dbReference type="InterPro" id="IPR051487">
    <property type="entry name" value="Ser/Thr_Proteases_Immune/Dev"/>
</dbReference>
<evidence type="ECO:0000256" key="3">
    <source>
        <dbReference type="ARBA" id="ARBA00022729"/>
    </source>
</evidence>
<evidence type="ECO:0000256" key="4">
    <source>
        <dbReference type="ARBA" id="ARBA00022801"/>
    </source>
</evidence>
<keyword evidence="6 11" id="KW-0720">Serine protease</keyword>
<name>A0A8K0C7I8_IGNLU</name>
<dbReference type="GO" id="GO:0042381">
    <property type="term" value="P:hemolymph coagulation"/>
    <property type="evidence" value="ECO:0007669"/>
    <property type="project" value="UniProtKB-KW"/>
</dbReference>
<organism evidence="14 15">
    <name type="scientific">Ignelater luminosus</name>
    <name type="common">Cucubano</name>
    <name type="synonym">Pyrophorus luminosus</name>
    <dbReference type="NCBI Taxonomy" id="2038154"/>
    <lineage>
        <taxon>Eukaryota</taxon>
        <taxon>Metazoa</taxon>
        <taxon>Ecdysozoa</taxon>
        <taxon>Arthropoda</taxon>
        <taxon>Hexapoda</taxon>
        <taxon>Insecta</taxon>
        <taxon>Pterygota</taxon>
        <taxon>Neoptera</taxon>
        <taxon>Endopterygota</taxon>
        <taxon>Coleoptera</taxon>
        <taxon>Polyphaga</taxon>
        <taxon>Elateriformia</taxon>
        <taxon>Elateroidea</taxon>
        <taxon>Elateridae</taxon>
        <taxon>Agrypninae</taxon>
        <taxon>Pyrophorini</taxon>
        <taxon>Ignelater</taxon>
    </lineage>
</organism>
<dbReference type="PROSITE" id="PS50240">
    <property type="entry name" value="TRYPSIN_DOM"/>
    <property type="match status" value="1"/>
</dbReference>
<accession>A0A8K0C7I8</accession>
<dbReference type="Pfam" id="PF00089">
    <property type="entry name" value="Trypsin"/>
    <property type="match status" value="1"/>
</dbReference>
<keyword evidence="4 11" id="KW-0378">Hydrolase</keyword>
<keyword evidence="15" id="KW-1185">Reference proteome</keyword>
<keyword evidence="5" id="KW-0353">Hemolymph clotting</keyword>
<keyword evidence="1" id="KW-0768">Sushi</keyword>
<dbReference type="InterPro" id="IPR009003">
    <property type="entry name" value="Peptidase_S1_PA"/>
</dbReference>
<keyword evidence="3 12" id="KW-0732">Signal</keyword>
<evidence type="ECO:0000256" key="2">
    <source>
        <dbReference type="ARBA" id="ARBA00022670"/>
    </source>
</evidence>
<dbReference type="SMART" id="SM00020">
    <property type="entry name" value="Tryp_SPc"/>
    <property type="match status" value="1"/>
</dbReference>
<evidence type="ECO:0000259" key="13">
    <source>
        <dbReference type="PROSITE" id="PS50240"/>
    </source>
</evidence>
<evidence type="ECO:0000256" key="9">
    <source>
        <dbReference type="ARBA" id="ARBA00052079"/>
    </source>
</evidence>
<dbReference type="FunFam" id="2.40.10.10:FF:000120">
    <property type="entry name" value="Putative serine protease"/>
    <property type="match status" value="1"/>
</dbReference>
<dbReference type="EMBL" id="VTPC01090663">
    <property type="protein sequence ID" value="KAF2881994.1"/>
    <property type="molecule type" value="Genomic_DNA"/>
</dbReference>
<evidence type="ECO:0000256" key="11">
    <source>
        <dbReference type="RuleBase" id="RU363034"/>
    </source>
</evidence>
<dbReference type="InterPro" id="IPR043504">
    <property type="entry name" value="Peptidase_S1_PA_chymotrypsin"/>
</dbReference>
<dbReference type="InterPro" id="IPR001314">
    <property type="entry name" value="Peptidase_S1A"/>
</dbReference>
<evidence type="ECO:0000256" key="12">
    <source>
        <dbReference type="SAM" id="SignalP"/>
    </source>
</evidence>
<dbReference type="GO" id="GO:0006508">
    <property type="term" value="P:proteolysis"/>
    <property type="evidence" value="ECO:0007669"/>
    <property type="project" value="UniProtKB-KW"/>
</dbReference>
<comment type="caution">
    <text evidence="14">The sequence shown here is derived from an EMBL/GenBank/DDBJ whole genome shotgun (WGS) entry which is preliminary data.</text>
</comment>
<dbReference type="AlphaFoldDB" id="A0A8K0C7I8"/>
<dbReference type="SUPFAM" id="SSF50494">
    <property type="entry name" value="Trypsin-like serine proteases"/>
    <property type="match status" value="1"/>
</dbReference>
<evidence type="ECO:0000313" key="15">
    <source>
        <dbReference type="Proteomes" id="UP000801492"/>
    </source>
</evidence>
<dbReference type="InterPro" id="IPR001254">
    <property type="entry name" value="Trypsin_dom"/>
</dbReference>
<gene>
    <name evidence="14" type="ORF">ILUMI_24175</name>
</gene>
<keyword evidence="7" id="KW-1015">Disulfide bond</keyword>
<evidence type="ECO:0000256" key="7">
    <source>
        <dbReference type="ARBA" id="ARBA00023157"/>
    </source>
</evidence>
<feature type="chain" id="PRO_5035474048" description="limulus clotting factor C" evidence="12">
    <location>
        <begin position="21"/>
        <end position="297"/>
    </location>
</feature>
<protein>
    <recommendedName>
        <fullName evidence="10">limulus clotting factor C</fullName>
        <ecNumber evidence="10">3.4.21.84</ecNumber>
    </recommendedName>
</protein>
<dbReference type="GO" id="GO:0004252">
    <property type="term" value="F:serine-type endopeptidase activity"/>
    <property type="evidence" value="ECO:0007669"/>
    <property type="project" value="InterPro"/>
</dbReference>
<proteinExistence type="inferred from homology"/>
<dbReference type="PANTHER" id="PTHR24256">
    <property type="entry name" value="TRYPTASE-RELATED"/>
    <property type="match status" value="1"/>
</dbReference>
<comment type="similarity">
    <text evidence="8">Belongs to the peptidase S1 family. CLIP subfamily.</text>
</comment>
<reference evidence="14" key="1">
    <citation type="submission" date="2019-08" db="EMBL/GenBank/DDBJ databases">
        <title>The genome of the North American firefly Photinus pyralis.</title>
        <authorList>
            <consortium name="Photinus pyralis genome working group"/>
            <person name="Fallon T.R."/>
            <person name="Sander Lower S.E."/>
            <person name="Weng J.-K."/>
        </authorList>
    </citation>
    <scope>NUCLEOTIDE SEQUENCE</scope>
    <source>
        <strain evidence="14">TRF0915ILg1</strain>
        <tissue evidence="14">Whole body</tissue>
    </source>
</reference>
<evidence type="ECO:0000256" key="10">
    <source>
        <dbReference type="ARBA" id="ARBA00066707"/>
    </source>
</evidence>
<dbReference type="InterPro" id="IPR018114">
    <property type="entry name" value="TRYPSIN_HIS"/>
</dbReference>
<comment type="catalytic activity">
    <reaction evidence="9">
        <text>Selective cleavage of 103-Arg-|-Ser-104 and 124-Ile-|-Ile-125 bonds in Limulus clotting factor B to form activated factor B. Cleavage of -Pro-Arg-|-Xaa- bonds in synthetic substrates.</text>
        <dbReference type="EC" id="3.4.21.84"/>
    </reaction>
</comment>
<evidence type="ECO:0000256" key="5">
    <source>
        <dbReference type="ARBA" id="ARBA00022820"/>
    </source>
</evidence>
<evidence type="ECO:0000256" key="8">
    <source>
        <dbReference type="ARBA" id="ARBA00024195"/>
    </source>
</evidence>
<feature type="signal peptide" evidence="12">
    <location>
        <begin position="1"/>
        <end position="20"/>
    </location>
</feature>
<feature type="domain" description="Peptidase S1" evidence="13">
    <location>
        <begin position="42"/>
        <end position="296"/>
    </location>
</feature>
<evidence type="ECO:0000256" key="6">
    <source>
        <dbReference type="ARBA" id="ARBA00022825"/>
    </source>
</evidence>
<dbReference type="EC" id="3.4.21.84" evidence="10"/>
<evidence type="ECO:0000256" key="1">
    <source>
        <dbReference type="ARBA" id="ARBA00022659"/>
    </source>
</evidence>
<dbReference type="CDD" id="cd00190">
    <property type="entry name" value="Tryp_SPc"/>
    <property type="match status" value="1"/>
</dbReference>
<keyword evidence="2 11" id="KW-0645">Protease</keyword>
<dbReference type="PRINTS" id="PR00722">
    <property type="entry name" value="CHYMOTRYPSIN"/>
</dbReference>
<dbReference type="PROSITE" id="PS00134">
    <property type="entry name" value="TRYPSIN_HIS"/>
    <property type="match status" value="1"/>
</dbReference>
<dbReference type="Proteomes" id="UP000801492">
    <property type="component" value="Unassembled WGS sequence"/>
</dbReference>
<evidence type="ECO:0000313" key="14">
    <source>
        <dbReference type="EMBL" id="KAF2881994.1"/>
    </source>
</evidence>
<sequence>MFRLTSFLCILLYISSITFSSEISSDLLPGRDVCGIQIVDRIYGGQEADIGEFPWLVLLKSRSANNFVCGGALINSRYVLTAAHCVTDRADIVSVRLGEHNTKTEQDCDDDTPGLEYCSDPPIDVDVEEITSYETFTLKKVYGDVALIRLNQVVNYTDFIKPVCLPISSELQNKSFLGETVTVAGWGKTQTTIRMNEKKLKVELPVMSNPDCSSSYRQRNVQIAGSHICAGGEKGKSTCSGDSGGPLMYRDRTVEEENWVTVGIVSFGVKKCAVEDVPAVFTRVTEYVEWIIDNMKP</sequence>
<dbReference type="InterPro" id="IPR033116">
    <property type="entry name" value="TRYPSIN_SER"/>
</dbReference>
<dbReference type="Gene3D" id="2.40.10.10">
    <property type="entry name" value="Trypsin-like serine proteases"/>
    <property type="match status" value="2"/>
</dbReference>